<name>A0A553NSN8_TIGCA</name>
<dbReference type="AlphaFoldDB" id="A0A553NSN8"/>
<proteinExistence type="predicted"/>
<gene>
    <name evidence="2" type="ORF">TCAL_04683</name>
</gene>
<feature type="compositionally biased region" description="Basic residues" evidence="1">
    <location>
        <begin position="244"/>
        <end position="254"/>
    </location>
</feature>
<organism evidence="2 3">
    <name type="scientific">Tigriopus californicus</name>
    <name type="common">Marine copepod</name>
    <dbReference type="NCBI Taxonomy" id="6832"/>
    <lineage>
        <taxon>Eukaryota</taxon>
        <taxon>Metazoa</taxon>
        <taxon>Ecdysozoa</taxon>
        <taxon>Arthropoda</taxon>
        <taxon>Crustacea</taxon>
        <taxon>Multicrustacea</taxon>
        <taxon>Hexanauplia</taxon>
        <taxon>Copepoda</taxon>
        <taxon>Harpacticoida</taxon>
        <taxon>Harpacticidae</taxon>
        <taxon>Tigriopus</taxon>
    </lineage>
</organism>
<feature type="compositionally biased region" description="Low complexity" evidence="1">
    <location>
        <begin position="255"/>
        <end position="270"/>
    </location>
</feature>
<feature type="region of interest" description="Disordered" evidence="1">
    <location>
        <begin position="220"/>
        <end position="270"/>
    </location>
</feature>
<evidence type="ECO:0000313" key="2">
    <source>
        <dbReference type="EMBL" id="TRY68452.1"/>
    </source>
</evidence>
<accession>A0A553NSN8</accession>
<evidence type="ECO:0000256" key="1">
    <source>
        <dbReference type="SAM" id="MobiDB-lite"/>
    </source>
</evidence>
<protein>
    <submittedName>
        <fullName evidence="2">Uncharacterized protein</fullName>
    </submittedName>
</protein>
<sequence>MDETHMRKLKNIIFTAPKRSTIKWSEFKLKATSNEIESTQKLVAEFLQVISGGEPANLLNDVLSPPSKDALPALNHLGDEMGEKRLSKLNSLIQKSQPLKPWNHYNGGNRKIALEIELTARRALSYLSGGQIVSMLDDVLYPNEKEIFCFKYRQAITRLGETVKLIHPKAKGLVMNTLKQSGFSLDDLKAMNWSFSNHLWDVGSHTQRGFQTMNLRPNIHRKSRSRTLTTTTFSSRSSDGSHIPLKRRLRRSRSKPISSKSSSIHPFAISSSQGRQFMTDSLFARENLRPSSQYLSDSDTHSDDVSNIRNPMFPQLL</sequence>
<comment type="caution">
    <text evidence="2">The sequence shown here is derived from an EMBL/GenBank/DDBJ whole genome shotgun (WGS) entry which is preliminary data.</text>
</comment>
<feature type="region of interest" description="Disordered" evidence="1">
    <location>
        <begin position="292"/>
        <end position="317"/>
    </location>
</feature>
<dbReference type="Proteomes" id="UP000318571">
    <property type="component" value="Chromosome 1"/>
</dbReference>
<reference evidence="2 3" key="1">
    <citation type="journal article" date="2018" name="Nat. Ecol. Evol.">
        <title>Genomic signatures of mitonuclear coevolution across populations of Tigriopus californicus.</title>
        <authorList>
            <person name="Barreto F.S."/>
            <person name="Watson E.T."/>
            <person name="Lima T.G."/>
            <person name="Willett C.S."/>
            <person name="Edmands S."/>
            <person name="Li W."/>
            <person name="Burton R.S."/>
        </authorList>
    </citation>
    <scope>NUCLEOTIDE SEQUENCE [LARGE SCALE GENOMIC DNA]</scope>
    <source>
        <strain evidence="2 3">San Diego</strain>
    </source>
</reference>
<dbReference type="EMBL" id="VCGU01000010">
    <property type="protein sequence ID" value="TRY68452.1"/>
    <property type="molecule type" value="Genomic_DNA"/>
</dbReference>
<keyword evidence="3" id="KW-1185">Reference proteome</keyword>
<feature type="compositionally biased region" description="Low complexity" evidence="1">
    <location>
        <begin position="226"/>
        <end position="238"/>
    </location>
</feature>
<evidence type="ECO:0000313" key="3">
    <source>
        <dbReference type="Proteomes" id="UP000318571"/>
    </source>
</evidence>